<evidence type="ECO:0000313" key="2">
    <source>
        <dbReference type="EMBL" id="KAJ3592373.1"/>
    </source>
</evidence>
<name>A0A9Q0DQ26_9TELE</name>
<reference evidence="2" key="1">
    <citation type="submission" date="2022-07" db="EMBL/GenBank/DDBJ databases">
        <title>Chromosome-level genome of Muraenolepis orangiensis.</title>
        <authorList>
            <person name="Kim J."/>
        </authorList>
    </citation>
    <scope>NUCLEOTIDE SEQUENCE</scope>
    <source>
        <strain evidence="2">KU_S4_2022</strain>
        <tissue evidence="2">Muscle</tissue>
    </source>
</reference>
<dbReference type="EMBL" id="JANIIK010000113">
    <property type="protein sequence ID" value="KAJ3592373.1"/>
    <property type="molecule type" value="Genomic_DNA"/>
</dbReference>
<evidence type="ECO:0000256" key="1">
    <source>
        <dbReference type="SAM" id="MobiDB-lite"/>
    </source>
</evidence>
<sequence length="164" mass="17764">MGKVASEYKLSHNSQVPLESAIASVSECGEFGPCRHPAREKHGLSLRSGVPGGERTEEKIIRRDGSVVGGHTEEGLLHEEQRGQRGLCVPPPALSSTGRPSCCYSTAVPSQRASTEAFTEAFKEIDGWRSQTIAPGPKERKSPERASEPSAESEEKTCCERRDT</sequence>
<feature type="region of interest" description="Disordered" evidence="1">
    <location>
        <begin position="39"/>
        <end position="100"/>
    </location>
</feature>
<accession>A0A9Q0DQ26</accession>
<feature type="compositionally biased region" description="Basic and acidic residues" evidence="1">
    <location>
        <begin position="137"/>
        <end position="164"/>
    </location>
</feature>
<organism evidence="2 3">
    <name type="scientific">Muraenolepis orangiensis</name>
    <name type="common">Patagonian moray cod</name>
    <dbReference type="NCBI Taxonomy" id="630683"/>
    <lineage>
        <taxon>Eukaryota</taxon>
        <taxon>Metazoa</taxon>
        <taxon>Chordata</taxon>
        <taxon>Craniata</taxon>
        <taxon>Vertebrata</taxon>
        <taxon>Euteleostomi</taxon>
        <taxon>Actinopterygii</taxon>
        <taxon>Neopterygii</taxon>
        <taxon>Teleostei</taxon>
        <taxon>Neoteleostei</taxon>
        <taxon>Acanthomorphata</taxon>
        <taxon>Zeiogadaria</taxon>
        <taxon>Gadariae</taxon>
        <taxon>Gadiformes</taxon>
        <taxon>Muraenolepidoidei</taxon>
        <taxon>Muraenolepididae</taxon>
        <taxon>Muraenolepis</taxon>
    </lineage>
</organism>
<keyword evidence="3" id="KW-1185">Reference proteome</keyword>
<comment type="caution">
    <text evidence="2">The sequence shown here is derived from an EMBL/GenBank/DDBJ whole genome shotgun (WGS) entry which is preliminary data.</text>
</comment>
<dbReference type="AlphaFoldDB" id="A0A9Q0DQ26"/>
<protein>
    <submittedName>
        <fullName evidence="2">Uncharacterized protein</fullName>
    </submittedName>
</protein>
<evidence type="ECO:0000313" key="3">
    <source>
        <dbReference type="Proteomes" id="UP001148018"/>
    </source>
</evidence>
<gene>
    <name evidence="2" type="ORF">NHX12_007500</name>
</gene>
<dbReference type="Proteomes" id="UP001148018">
    <property type="component" value="Unassembled WGS sequence"/>
</dbReference>
<feature type="region of interest" description="Disordered" evidence="1">
    <location>
        <begin position="126"/>
        <end position="164"/>
    </location>
</feature>
<proteinExistence type="predicted"/>
<feature type="compositionally biased region" description="Basic and acidic residues" evidence="1">
    <location>
        <begin position="54"/>
        <end position="83"/>
    </location>
</feature>